<evidence type="ECO:0008006" key="8">
    <source>
        <dbReference type="Google" id="ProtNLM"/>
    </source>
</evidence>
<evidence type="ECO:0000256" key="1">
    <source>
        <dbReference type="ARBA" id="ARBA00022737"/>
    </source>
</evidence>
<dbReference type="SUPFAM" id="SSF46689">
    <property type="entry name" value="Homeodomain-like"/>
    <property type="match status" value="1"/>
</dbReference>
<dbReference type="PANTHER" id="PTHR45614:SF274">
    <property type="entry name" value="MYB-LIKE DNA-BINDING PROTEIN"/>
    <property type="match status" value="1"/>
</dbReference>
<gene>
    <name evidence="6" type="ORF">SteCoe_32254</name>
</gene>
<dbReference type="FunFam" id="1.10.10.60:FF:000010">
    <property type="entry name" value="Transcriptional activator Myb isoform A"/>
    <property type="match status" value="1"/>
</dbReference>
<protein>
    <recommendedName>
        <fullName evidence="8">Myb-like DNA-binding domain containing protein</fullName>
    </recommendedName>
</protein>
<evidence type="ECO:0000256" key="3">
    <source>
        <dbReference type="SAM" id="MobiDB-lite"/>
    </source>
</evidence>
<feature type="domain" description="Myb-like" evidence="4">
    <location>
        <begin position="20"/>
        <end position="76"/>
    </location>
</feature>
<dbReference type="GO" id="GO:0000978">
    <property type="term" value="F:RNA polymerase II cis-regulatory region sequence-specific DNA binding"/>
    <property type="evidence" value="ECO:0007669"/>
    <property type="project" value="TreeGrafter"/>
</dbReference>
<dbReference type="Gene3D" id="1.10.10.60">
    <property type="entry name" value="Homeodomain-like"/>
    <property type="match status" value="2"/>
</dbReference>
<feature type="domain" description="HTH myb-type" evidence="5">
    <location>
        <begin position="85"/>
        <end position="131"/>
    </location>
</feature>
<keyword evidence="1" id="KW-0677">Repeat</keyword>
<comment type="caution">
    <text evidence="6">The sequence shown here is derived from an EMBL/GenBank/DDBJ whole genome shotgun (WGS) entry which is preliminary data.</text>
</comment>
<name>A0A1R2AZJ1_9CILI</name>
<dbReference type="Proteomes" id="UP000187209">
    <property type="component" value="Unassembled WGS sequence"/>
</dbReference>
<dbReference type="GO" id="GO:0000981">
    <property type="term" value="F:DNA-binding transcription factor activity, RNA polymerase II-specific"/>
    <property type="evidence" value="ECO:0007669"/>
    <property type="project" value="TreeGrafter"/>
</dbReference>
<dbReference type="CDD" id="cd00167">
    <property type="entry name" value="SANT"/>
    <property type="match status" value="2"/>
</dbReference>
<keyword evidence="7" id="KW-1185">Reference proteome</keyword>
<dbReference type="PANTHER" id="PTHR45614">
    <property type="entry name" value="MYB PROTEIN-RELATED"/>
    <property type="match status" value="1"/>
</dbReference>
<dbReference type="PROSITE" id="PS50090">
    <property type="entry name" value="MYB_LIKE"/>
    <property type="match status" value="2"/>
</dbReference>
<dbReference type="GO" id="GO:0005634">
    <property type="term" value="C:nucleus"/>
    <property type="evidence" value="ECO:0007669"/>
    <property type="project" value="TreeGrafter"/>
</dbReference>
<dbReference type="Pfam" id="PF13921">
    <property type="entry name" value="Myb_DNA-bind_6"/>
    <property type="match status" value="1"/>
</dbReference>
<dbReference type="InterPro" id="IPR050560">
    <property type="entry name" value="MYB_TF"/>
</dbReference>
<evidence type="ECO:0000259" key="5">
    <source>
        <dbReference type="PROSITE" id="PS51294"/>
    </source>
</evidence>
<feature type="region of interest" description="Disordered" evidence="3">
    <location>
        <begin position="1"/>
        <end position="30"/>
    </location>
</feature>
<dbReference type="InterPro" id="IPR009057">
    <property type="entry name" value="Homeodomain-like_sf"/>
</dbReference>
<dbReference type="InterPro" id="IPR017930">
    <property type="entry name" value="Myb_dom"/>
</dbReference>
<evidence type="ECO:0000259" key="4">
    <source>
        <dbReference type="PROSITE" id="PS50090"/>
    </source>
</evidence>
<accession>A0A1R2AZJ1</accession>
<dbReference type="InterPro" id="IPR001005">
    <property type="entry name" value="SANT/Myb"/>
</dbReference>
<feature type="domain" description="Myb-like" evidence="4">
    <location>
        <begin position="77"/>
        <end position="127"/>
    </location>
</feature>
<dbReference type="AlphaFoldDB" id="A0A1R2AZJ1"/>
<feature type="domain" description="HTH myb-type" evidence="5">
    <location>
        <begin position="24"/>
        <end position="80"/>
    </location>
</feature>
<dbReference type="PROSITE" id="PS51294">
    <property type="entry name" value="HTH_MYB"/>
    <property type="match status" value="2"/>
</dbReference>
<proteinExistence type="predicted"/>
<organism evidence="6 7">
    <name type="scientific">Stentor coeruleus</name>
    <dbReference type="NCBI Taxonomy" id="5963"/>
    <lineage>
        <taxon>Eukaryota</taxon>
        <taxon>Sar</taxon>
        <taxon>Alveolata</taxon>
        <taxon>Ciliophora</taxon>
        <taxon>Postciliodesmatophora</taxon>
        <taxon>Heterotrichea</taxon>
        <taxon>Heterotrichida</taxon>
        <taxon>Stentoridae</taxon>
        <taxon>Stentor</taxon>
    </lineage>
</organism>
<evidence type="ECO:0000256" key="2">
    <source>
        <dbReference type="ARBA" id="ARBA00023125"/>
    </source>
</evidence>
<dbReference type="EMBL" id="MPUH01001145">
    <property type="protein sequence ID" value="OMJ69907.1"/>
    <property type="molecule type" value="Genomic_DNA"/>
</dbReference>
<evidence type="ECO:0000313" key="6">
    <source>
        <dbReference type="EMBL" id="OMJ69907.1"/>
    </source>
</evidence>
<sequence>MRTIQNVHKKSRSYKKTSRPRKEKRRPWTVKEDEAMRKLVEENGIKQWTIISEKLNKIFPTSRTGKQCRERWHNHLNPGINKDIWTLEEEITLFSIHSKLGNKWAEISNYLAGRTDNSIKNHFYSTLRKQYRILKGTDSTRDQLKKQSMQLAAGVLVGLKKKQKKREDKEFCRSQEEFFDCFPATPCSPPDFDEDFSYRECEFLVLGHQIDLPPPDRNITCEEASMEFAWLDTDELPEEVFLMPLNTLQGN</sequence>
<keyword evidence="2" id="KW-0238">DNA-binding</keyword>
<feature type="compositionally biased region" description="Basic residues" evidence="3">
    <location>
        <begin position="7"/>
        <end position="28"/>
    </location>
</feature>
<reference evidence="6 7" key="1">
    <citation type="submission" date="2016-11" db="EMBL/GenBank/DDBJ databases">
        <title>The macronuclear genome of Stentor coeruleus: a giant cell with tiny introns.</title>
        <authorList>
            <person name="Slabodnick M."/>
            <person name="Ruby J.G."/>
            <person name="Reiff S.B."/>
            <person name="Swart E.C."/>
            <person name="Gosai S."/>
            <person name="Prabakaran S."/>
            <person name="Witkowska E."/>
            <person name="Larue G.E."/>
            <person name="Fisher S."/>
            <person name="Freeman R.M."/>
            <person name="Gunawardena J."/>
            <person name="Chu W."/>
            <person name="Stover N.A."/>
            <person name="Gregory B.D."/>
            <person name="Nowacki M."/>
            <person name="Derisi J."/>
            <person name="Roy S.W."/>
            <person name="Marshall W.F."/>
            <person name="Sood P."/>
        </authorList>
    </citation>
    <scope>NUCLEOTIDE SEQUENCE [LARGE SCALE GENOMIC DNA]</scope>
    <source>
        <strain evidence="6">WM001</strain>
    </source>
</reference>
<dbReference type="OrthoDB" id="2143914at2759"/>
<dbReference type="SMART" id="SM00717">
    <property type="entry name" value="SANT"/>
    <property type="match status" value="2"/>
</dbReference>
<evidence type="ECO:0000313" key="7">
    <source>
        <dbReference type="Proteomes" id="UP000187209"/>
    </source>
</evidence>